<protein>
    <submittedName>
        <fullName evidence="2">Uncharacterized protein LOC104214732</fullName>
    </submittedName>
</protein>
<reference evidence="2" key="2">
    <citation type="submission" date="2025-08" db="UniProtKB">
        <authorList>
            <consortium name="RefSeq"/>
        </authorList>
    </citation>
    <scope>IDENTIFICATION</scope>
    <source>
        <tissue evidence="2">Leaf</tissue>
    </source>
</reference>
<dbReference type="RefSeq" id="XP_009762743.1">
    <property type="nucleotide sequence ID" value="XM_009764441.1"/>
</dbReference>
<gene>
    <name evidence="2" type="primary">LOC104214732</name>
</gene>
<reference evidence="1" key="1">
    <citation type="journal article" date="2013" name="Genome Biol.">
        <title>Reference genomes and transcriptomes of Nicotiana sylvestris and Nicotiana tomentosiformis.</title>
        <authorList>
            <person name="Sierro N."/>
            <person name="Battey J.N."/>
            <person name="Ouadi S."/>
            <person name="Bovet L."/>
            <person name="Goepfert S."/>
            <person name="Bakaher N."/>
            <person name="Peitsch M.C."/>
            <person name="Ivanov N.V."/>
        </authorList>
    </citation>
    <scope>NUCLEOTIDE SEQUENCE [LARGE SCALE GENOMIC DNA]</scope>
</reference>
<proteinExistence type="predicted"/>
<accession>A0A1U7V8N1</accession>
<dbReference type="PANTHER" id="PTHR36617">
    <property type="entry name" value="PROTEIN, PUTATIVE-RELATED"/>
    <property type="match status" value="1"/>
</dbReference>
<keyword evidence="1" id="KW-1185">Reference proteome</keyword>
<dbReference type="AlphaFoldDB" id="A0A1U7V8N1"/>
<organism evidence="1 2">
    <name type="scientific">Nicotiana sylvestris</name>
    <name type="common">Wood tobacco</name>
    <name type="synonym">South American tobacco</name>
    <dbReference type="NCBI Taxonomy" id="4096"/>
    <lineage>
        <taxon>Eukaryota</taxon>
        <taxon>Viridiplantae</taxon>
        <taxon>Streptophyta</taxon>
        <taxon>Embryophyta</taxon>
        <taxon>Tracheophyta</taxon>
        <taxon>Spermatophyta</taxon>
        <taxon>Magnoliopsida</taxon>
        <taxon>eudicotyledons</taxon>
        <taxon>Gunneridae</taxon>
        <taxon>Pentapetalae</taxon>
        <taxon>asterids</taxon>
        <taxon>lamiids</taxon>
        <taxon>Solanales</taxon>
        <taxon>Solanaceae</taxon>
        <taxon>Nicotianoideae</taxon>
        <taxon>Nicotianeae</taxon>
        <taxon>Nicotiana</taxon>
    </lineage>
</organism>
<evidence type="ECO:0000313" key="2">
    <source>
        <dbReference type="RefSeq" id="XP_009762743.1"/>
    </source>
</evidence>
<evidence type="ECO:0000313" key="1">
    <source>
        <dbReference type="Proteomes" id="UP000189701"/>
    </source>
</evidence>
<name>A0A1U7V8N1_NICSY</name>
<dbReference type="PANTHER" id="PTHR36617:SF16">
    <property type="entry name" value="OS04G0516500 PROTEIN"/>
    <property type="match status" value="1"/>
</dbReference>
<dbReference type="Proteomes" id="UP000189701">
    <property type="component" value="Unplaced"/>
</dbReference>
<sequence>MKWLWKFAADEQSLWTEVVTEKYGMEEKWTTKSVRTPYGVGVWKSIRNLWPKLINKSKFKVGNGRKISLWDDNWLGQRPLKDLFPGIYSLNQQQVTLHEAWTNQGWNLTFRRLLNDWEIERVTDFYNTLERFSGTNSNQDLIVWQRNRQGRLSVGSAYKEFNLSNDQDGCWP</sequence>